<feature type="domain" description="HTH marR-type" evidence="1">
    <location>
        <begin position="50"/>
        <end position="183"/>
    </location>
</feature>
<accession>A0A4P8YKC1</accession>
<dbReference type="Gene3D" id="1.10.10.10">
    <property type="entry name" value="Winged helix-like DNA-binding domain superfamily/Winged helix DNA-binding domain"/>
    <property type="match status" value="1"/>
</dbReference>
<keyword evidence="3" id="KW-1185">Reference proteome</keyword>
<proteinExistence type="predicted"/>
<dbReference type="GO" id="GO:0006950">
    <property type="term" value="P:response to stress"/>
    <property type="evidence" value="ECO:0007669"/>
    <property type="project" value="TreeGrafter"/>
</dbReference>
<dbReference type="AlphaFoldDB" id="A0A4P8YKC1"/>
<reference evidence="2 3" key="1">
    <citation type="submission" date="2019-05" db="EMBL/GenBank/DDBJ databases">
        <title>Complete genome sequence of Izhakiella calystegiae KSNA2, an endophyte isolated from beach morning glory (Calystegia soldanella).</title>
        <authorList>
            <person name="Jiang L."/>
            <person name="Jeong J.C."/>
            <person name="Kim C.Y."/>
            <person name="Kim D.H."/>
            <person name="Kim S.W."/>
            <person name="Lee j."/>
        </authorList>
    </citation>
    <scope>NUCLEOTIDE SEQUENCE [LARGE SCALE GENOMIC DNA]</scope>
    <source>
        <strain evidence="2 3">KSNA2</strain>
    </source>
</reference>
<dbReference type="InterPro" id="IPR000835">
    <property type="entry name" value="HTH_MarR-typ"/>
</dbReference>
<gene>
    <name evidence="2" type="ORF">FEM41_13360</name>
</gene>
<dbReference type="InterPro" id="IPR039422">
    <property type="entry name" value="MarR/SlyA-like"/>
</dbReference>
<protein>
    <submittedName>
        <fullName evidence="2">MarR family transcriptional regulator</fullName>
    </submittedName>
</protein>
<dbReference type="InterPro" id="IPR036388">
    <property type="entry name" value="WH-like_DNA-bd_sf"/>
</dbReference>
<dbReference type="KEGG" id="izh:FEM41_13360"/>
<dbReference type="PANTHER" id="PTHR33164:SF43">
    <property type="entry name" value="HTH-TYPE TRANSCRIPTIONAL REPRESSOR YETL"/>
    <property type="match status" value="1"/>
</dbReference>
<dbReference type="EMBL" id="CP040428">
    <property type="protein sequence ID" value="QCT20563.1"/>
    <property type="molecule type" value="Genomic_DNA"/>
</dbReference>
<dbReference type="SMART" id="SM00347">
    <property type="entry name" value="HTH_MARR"/>
    <property type="match status" value="1"/>
</dbReference>
<name>A0A4P8YKC1_9ENTR</name>
<dbReference type="OrthoDB" id="5296557at2"/>
<evidence type="ECO:0000259" key="1">
    <source>
        <dbReference type="PROSITE" id="PS50995"/>
    </source>
</evidence>
<dbReference type="InterPro" id="IPR036390">
    <property type="entry name" value="WH_DNA-bd_sf"/>
</dbReference>
<evidence type="ECO:0000313" key="2">
    <source>
        <dbReference type="EMBL" id="QCT20563.1"/>
    </source>
</evidence>
<organism evidence="2 3">
    <name type="scientific">Jejubacter calystegiae</name>
    <dbReference type="NCBI Taxonomy" id="2579935"/>
    <lineage>
        <taxon>Bacteria</taxon>
        <taxon>Pseudomonadati</taxon>
        <taxon>Pseudomonadota</taxon>
        <taxon>Gammaproteobacteria</taxon>
        <taxon>Enterobacterales</taxon>
        <taxon>Enterobacteriaceae</taxon>
        <taxon>Jejubacter</taxon>
    </lineage>
</organism>
<evidence type="ECO:0000313" key="3">
    <source>
        <dbReference type="Proteomes" id="UP000302163"/>
    </source>
</evidence>
<dbReference type="SUPFAM" id="SSF46785">
    <property type="entry name" value="Winged helix' DNA-binding domain"/>
    <property type="match status" value="1"/>
</dbReference>
<dbReference type="Proteomes" id="UP000302163">
    <property type="component" value="Chromosome"/>
</dbReference>
<dbReference type="PANTHER" id="PTHR33164">
    <property type="entry name" value="TRANSCRIPTIONAL REGULATOR, MARR FAMILY"/>
    <property type="match status" value="1"/>
</dbReference>
<dbReference type="PROSITE" id="PS50995">
    <property type="entry name" value="HTH_MARR_2"/>
    <property type="match status" value="1"/>
</dbReference>
<sequence length="209" mass="23346">MAGLSLTRFCHYVHKIATFILSGVDKFVCMCKQIIKSMRGVMAKQQQARAFPLGIHLDVTTRLWRTAIERALPFTHINRPHWLALSAIEELGDGCNLKAIVGHLNSEVSTISRALKFLEQNQLIVRSSGGKDRREKGVCLTSDGRAVLARLDREAERVRQQLLAEIPADDLDTFYRVLGAIKGNALTLIYGQAVPEEFRTAETSDEKKG</sequence>
<dbReference type="GO" id="GO:0003700">
    <property type="term" value="F:DNA-binding transcription factor activity"/>
    <property type="evidence" value="ECO:0007669"/>
    <property type="project" value="InterPro"/>
</dbReference>
<dbReference type="Pfam" id="PF01047">
    <property type="entry name" value="MarR"/>
    <property type="match status" value="1"/>
</dbReference>
<dbReference type="PRINTS" id="PR00598">
    <property type="entry name" value="HTHMARR"/>
</dbReference>